<evidence type="ECO:0000313" key="1">
    <source>
        <dbReference type="EMBL" id="RSH79523.1"/>
    </source>
</evidence>
<organism evidence="1 2">
    <name type="scientific">Apiotrichum porosum</name>
    <dbReference type="NCBI Taxonomy" id="105984"/>
    <lineage>
        <taxon>Eukaryota</taxon>
        <taxon>Fungi</taxon>
        <taxon>Dikarya</taxon>
        <taxon>Basidiomycota</taxon>
        <taxon>Agaricomycotina</taxon>
        <taxon>Tremellomycetes</taxon>
        <taxon>Trichosporonales</taxon>
        <taxon>Trichosporonaceae</taxon>
        <taxon>Apiotrichum</taxon>
    </lineage>
</organism>
<dbReference type="OrthoDB" id="2566743at2759"/>
<dbReference type="EMBL" id="RSCE01000010">
    <property type="protein sequence ID" value="RSH79523.1"/>
    <property type="molecule type" value="Genomic_DNA"/>
</dbReference>
<dbReference type="STRING" id="105984.A0A427XL43"/>
<evidence type="ECO:0000313" key="2">
    <source>
        <dbReference type="Proteomes" id="UP000279236"/>
    </source>
</evidence>
<gene>
    <name evidence="1" type="ORF">EHS24_001575</name>
</gene>
<accession>A0A427XL43</accession>
<dbReference type="GeneID" id="39586118"/>
<evidence type="ECO:0008006" key="3">
    <source>
        <dbReference type="Google" id="ProtNLM"/>
    </source>
</evidence>
<reference evidence="1 2" key="1">
    <citation type="submission" date="2018-11" db="EMBL/GenBank/DDBJ databases">
        <title>Genome sequence of Apiotrichum porosum DSM 27194.</title>
        <authorList>
            <person name="Aliyu H."/>
            <person name="Gorte O."/>
            <person name="Ochsenreither K."/>
        </authorList>
    </citation>
    <scope>NUCLEOTIDE SEQUENCE [LARGE SCALE GENOMIC DNA]</scope>
    <source>
        <strain evidence="1 2">DSM 27194</strain>
    </source>
</reference>
<dbReference type="AlphaFoldDB" id="A0A427XL43"/>
<dbReference type="Proteomes" id="UP000279236">
    <property type="component" value="Unassembled WGS sequence"/>
</dbReference>
<dbReference type="RefSeq" id="XP_028474670.1">
    <property type="nucleotide sequence ID" value="XM_028617363.1"/>
</dbReference>
<comment type="caution">
    <text evidence="1">The sequence shown here is derived from an EMBL/GenBank/DDBJ whole genome shotgun (WGS) entry which is preliminary data.</text>
</comment>
<proteinExistence type="predicted"/>
<keyword evidence="2" id="KW-1185">Reference proteome</keyword>
<sequence length="127" mass="14155">MYIPNFQYLATAALGLSAELMKPSKVSSGSVMDYAVEQCIDDDGNKRCTVPFLVTKSTCYKIKWSTDGAISHTTAEFRDAGSNELVYYRDTNGEWTPEKGELVYLDFKPKVPAQGNKTVDYKVTTCE</sequence>
<name>A0A427XL43_9TREE</name>
<protein>
    <recommendedName>
        <fullName evidence="3">CND01770-like protein</fullName>
    </recommendedName>
</protein>